<dbReference type="PROSITE" id="PS50011">
    <property type="entry name" value="PROTEIN_KINASE_DOM"/>
    <property type="match status" value="1"/>
</dbReference>
<dbReference type="PANTHER" id="PTHR48053:SF71">
    <property type="entry name" value="LEUCINE RICH REPEAT FAMILY PROTEIN, EXPRESSED"/>
    <property type="match status" value="1"/>
</dbReference>
<keyword evidence="7 10" id="KW-0547">Nucleotide-binding</keyword>
<dbReference type="Gene3D" id="3.30.200.20">
    <property type="entry name" value="Phosphorylase Kinase, domain 1"/>
    <property type="match status" value="1"/>
</dbReference>
<protein>
    <submittedName>
        <fullName evidence="14">Flagellin-sensitive 2</fullName>
    </submittedName>
</protein>
<evidence type="ECO:0000256" key="7">
    <source>
        <dbReference type="ARBA" id="ARBA00022741"/>
    </source>
</evidence>
<feature type="domain" description="Protein kinase" evidence="13">
    <location>
        <begin position="1229"/>
        <end position="1508"/>
    </location>
</feature>
<dbReference type="FunFam" id="3.30.200.20:FF:000180">
    <property type="entry name" value="serine/threonine-protein kinase STY46-like"/>
    <property type="match status" value="1"/>
</dbReference>
<dbReference type="CDD" id="cd13999">
    <property type="entry name" value="STKc_MAP3K-like"/>
    <property type="match status" value="1"/>
</dbReference>
<keyword evidence="14" id="KW-0282">Flagellum</keyword>
<dbReference type="InterPro" id="IPR017441">
    <property type="entry name" value="Protein_kinase_ATP_BS"/>
</dbReference>
<keyword evidence="15" id="KW-1185">Reference proteome</keyword>
<dbReference type="GO" id="GO:0005524">
    <property type="term" value="F:ATP binding"/>
    <property type="evidence" value="ECO:0007669"/>
    <property type="project" value="UniProtKB-UniRule"/>
</dbReference>
<keyword evidence="12" id="KW-0472">Membrane</keyword>
<sequence>MPLELSWPSSKASARQINCAFDEFDHFVVISREQKSPVDHVLHPDRSNCPLEIPTLELLTIILHQSYEVKNDGIILVVIYNKEGILTQKYPKSKKIRATISDDIRSILMEFHDATLPAEILLDEWGTDSDPCDGWEGITCDSDGSNITGLEFPYYGLIGKIPPSFSNLTTLLVIDFYNNNFDEDMIVPDLDRMTGLYSFNLASDSMINLESWRLSRLPSSLVYLNLAYIAGANLTTADLLSLPHLSVLDLSGNPFAAAIDFEKVARVTALTSLTINNIGLTGQVPEWMFNLTTLGLDGNQMELTIPHTCRLRSLSFSNNLDQGVLPTTGNCPHLEIIDLSRNQYTGRFNSTGSDCILKELSLSSNLLTGLSDVSSCTLLRRLDLTYNQIFGPLPDVSQMDDLTILWLSDNQFSGEVSDMFSNKRSHMSIDLGTNLLFGELPSSIWERSYSLKLSTNAFTGTLPPLDNATDLRVLDVSYNNMSGVIVSLPPDMQILSLQFNQFTGDFPDVSNQLHISDWDISHNQFSGDLFDLPYCNPDVGIKVFDASHNQFTGHILSGISTCQSLIRLNLDRNQLSEDISDVTNVISEPQKGGNLPFFDIPHLRILTLDYNLFNGSLPNPLTNAMSAAIVTMSHNDFTGGIETFQNSNYQNLLTLDLSYNRFSGSPFSDTDFFIINDDDLSGLLYLDLSHNTFSAPIFTTTNVNLGLLPGNLQYMDLSYNHFYGTPSLYSDTSFSQLQTVILSNNRLGINSINAFTSIPSLKVLDLSGNPISGVIPSGLGSLASLTYLNLSSTNIGGRPSINLRRLTSLQVLDLHDNHLVGDDLSWLRGMSQLQQLDLSKNQLTASISGVIGPTALKTLDMSNNRFIGGIADFCKIKSLDQFIVSNNSLNGTVCTFISDVRTLRIDHNSFTGDASFLSSMTALQYIDISSNQLSQQLPNLNRLSKLLSANMSRNNFVGAVPDLTQLESVVSMDMSHNSFNDTAPILSDNNDQLAFFDISYNDFKWADTFYLPANVDDCSMIGMTFECPISSSARNRCGAICSATQIGATNISIKVSGDLQSFNQTRFIDVISTSLGVDSSRFYIHSLRSGSVIVDLTVYKPSPNSNEGSASTVVSQMQSPAFKTSLASSNYSLLLVDSYIPDPTFTITSPTASGVSPNAPNREGINSGTIVGIVVAIFVALIVAAVVVAVIMWRRRVKAMNQRSQIMMVDMAAMNLSPVEKSVVPYKELENMVVIGSGAFGIVFSAQWRGIKVAVKQIKAEYVDEKQVSEFLHEVAVMQNLRSHPHVVLFLGITVPPSPLSIITEYCGGGSLLSYLRKNGDAITVEQKIKFVTQIAQGMLHLHLEKIIHRDLAVRNVRISIREYPAENFQILLTTHLEAKVADFGMSRQQVDDVQTTATMIGPIRWMAPEAIRERKYSNKTDVFSFGILVWEIVTNREPYEELDTMQVAIAVMNNNLRPEIPRDTDIVLRKLMEGCWKGDPRERPNFAHICGLLGVEAPEDKDTDNIFSDDRDPYAETNLDEGSRYEPVTTEGQNRRAADHDYGNLV</sequence>
<evidence type="ECO:0000256" key="5">
    <source>
        <dbReference type="ARBA" id="ARBA00022729"/>
    </source>
</evidence>
<keyword evidence="4" id="KW-0808">Transferase</keyword>
<evidence type="ECO:0000256" key="10">
    <source>
        <dbReference type="PROSITE-ProRule" id="PRU10141"/>
    </source>
</evidence>
<dbReference type="InterPro" id="IPR011009">
    <property type="entry name" value="Kinase-like_dom_sf"/>
</dbReference>
<evidence type="ECO:0000256" key="3">
    <source>
        <dbReference type="ARBA" id="ARBA00022614"/>
    </source>
</evidence>
<evidence type="ECO:0000256" key="8">
    <source>
        <dbReference type="ARBA" id="ARBA00022777"/>
    </source>
</evidence>
<dbReference type="InterPro" id="IPR003591">
    <property type="entry name" value="Leu-rich_rpt_typical-subtyp"/>
</dbReference>
<feature type="transmembrane region" description="Helical" evidence="12">
    <location>
        <begin position="1170"/>
        <end position="1193"/>
    </location>
</feature>
<dbReference type="STRING" id="1890364.A0A2P6MX20"/>
<dbReference type="PANTHER" id="PTHR48053">
    <property type="entry name" value="LEUCINE RICH REPEAT FAMILY PROTEIN, EXPRESSED"/>
    <property type="match status" value="1"/>
</dbReference>
<evidence type="ECO:0000313" key="15">
    <source>
        <dbReference type="Proteomes" id="UP000241769"/>
    </source>
</evidence>
<dbReference type="Pfam" id="PF13855">
    <property type="entry name" value="LRR_8"/>
    <property type="match status" value="2"/>
</dbReference>
<organism evidence="14 15">
    <name type="scientific">Planoprotostelium fungivorum</name>
    <dbReference type="NCBI Taxonomy" id="1890364"/>
    <lineage>
        <taxon>Eukaryota</taxon>
        <taxon>Amoebozoa</taxon>
        <taxon>Evosea</taxon>
        <taxon>Variosea</taxon>
        <taxon>Cavosteliida</taxon>
        <taxon>Cavosteliaceae</taxon>
        <taxon>Planoprotostelium</taxon>
    </lineage>
</organism>
<keyword evidence="6" id="KW-0677">Repeat</keyword>
<keyword evidence="3" id="KW-0433">Leucine-rich repeat</keyword>
<keyword evidence="12" id="KW-1133">Transmembrane helix</keyword>
<dbReference type="InterPro" id="IPR013210">
    <property type="entry name" value="LRR_N_plant-typ"/>
</dbReference>
<evidence type="ECO:0000259" key="13">
    <source>
        <dbReference type="PROSITE" id="PS50011"/>
    </source>
</evidence>
<dbReference type="SMART" id="SM00369">
    <property type="entry name" value="LRR_TYP"/>
    <property type="match status" value="7"/>
</dbReference>
<feature type="region of interest" description="Disordered" evidence="11">
    <location>
        <begin position="1502"/>
        <end position="1547"/>
    </location>
</feature>
<dbReference type="InterPro" id="IPR020635">
    <property type="entry name" value="Tyr_kinase_cat_dom"/>
</dbReference>
<keyword evidence="5" id="KW-0732">Signal</keyword>
<gene>
    <name evidence="14" type="ORF">PROFUN_15329</name>
</gene>
<dbReference type="InterPro" id="IPR051716">
    <property type="entry name" value="Plant_RL_S/T_kinase"/>
</dbReference>
<name>A0A2P6MX20_9EUKA</name>
<dbReference type="GO" id="GO:0004713">
    <property type="term" value="F:protein tyrosine kinase activity"/>
    <property type="evidence" value="ECO:0007669"/>
    <property type="project" value="InterPro"/>
</dbReference>
<keyword evidence="12" id="KW-0812">Transmembrane</keyword>
<dbReference type="SUPFAM" id="SSF56112">
    <property type="entry name" value="Protein kinase-like (PK-like)"/>
    <property type="match status" value="1"/>
</dbReference>
<dbReference type="SMART" id="SM00219">
    <property type="entry name" value="TyrKc"/>
    <property type="match status" value="1"/>
</dbReference>
<dbReference type="InterPro" id="IPR000719">
    <property type="entry name" value="Prot_kinase_dom"/>
</dbReference>
<dbReference type="InterPro" id="IPR001245">
    <property type="entry name" value="Ser-Thr/Tyr_kinase_cat_dom"/>
</dbReference>
<dbReference type="InterPro" id="IPR032675">
    <property type="entry name" value="LRR_dom_sf"/>
</dbReference>
<dbReference type="GO" id="GO:0005886">
    <property type="term" value="C:plasma membrane"/>
    <property type="evidence" value="ECO:0007669"/>
    <property type="project" value="UniProtKB-SubCell"/>
</dbReference>
<dbReference type="Pfam" id="PF08263">
    <property type="entry name" value="LRRNT_2"/>
    <property type="match status" value="1"/>
</dbReference>
<dbReference type="EMBL" id="MDYQ01000342">
    <property type="protein sequence ID" value="PRP76206.1"/>
    <property type="molecule type" value="Genomic_DNA"/>
</dbReference>
<keyword evidence="9 10" id="KW-0067">ATP-binding</keyword>
<dbReference type="Gene3D" id="3.80.10.10">
    <property type="entry name" value="Ribonuclease Inhibitor"/>
    <property type="match status" value="4"/>
</dbReference>
<feature type="binding site" evidence="10">
    <location>
        <position position="1256"/>
    </location>
    <ligand>
        <name>ATP</name>
        <dbReference type="ChEBI" id="CHEBI:30616"/>
    </ligand>
</feature>
<dbReference type="OrthoDB" id="30356at2759"/>
<evidence type="ECO:0000256" key="12">
    <source>
        <dbReference type="SAM" id="Phobius"/>
    </source>
</evidence>
<evidence type="ECO:0000256" key="9">
    <source>
        <dbReference type="ARBA" id="ARBA00022840"/>
    </source>
</evidence>
<evidence type="ECO:0000256" key="1">
    <source>
        <dbReference type="ARBA" id="ARBA00004167"/>
    </source>
</evidence>
<dbReference type="SMART" id="SM00365">
    <property type="entry name" value="LRR_SD22"/>
    <property type="match status" value="5"/>
</dbReference>
<dbReference type="InParanoid" id="A0A2P6MX20"/>
<dbReference type="SUPFAM" id="SSF52058">
    <property type="entry name" value="L domain-like"/>
    <property type="match status" value="3"/>
</dbReference>
<dbReference type="Gene3D" id="1.10.510.10">
    <property type="entry name" value="Transferase(Phosphotransferase) domain 1"/>
    <property type="match status" value="1"/>
</dbReference>
<dbReference type="InterPro" id="IPR001611">
    <property type="entry name" value="Leu-rich_rpt"/>
</dbReference>
<evidence type="ECO:0000313" key="14">
    <source>
        <dbReference type="EMBL" id="PRP76206.1"/>
    </source>
</evidence>
<accession>A0A2P6MX20</accession>
<keyword evidence="14" id="KW-0969">Cilium</keyword>
<feature type="compositionally biased region" description="Basic and acidic residues" evidence="11">
    <location>
        <begin position="1502"/>
        <end position="1515"/>
    </location>
</feature>
<evidence type="ECO:0000256" key="4">
    <source>
        <dbReference type="ARBA" id="ARBA00022679"/>
    </source>
</evidence>
<comment type="subcellular location">
    <subcellularLocation>
        <location evidence="2">Cell membrane</location>
    </subcellularLocation>
    <subcellularLocation>
        <location evidence="1">Membrane</location>
        <topology evidence="1">Single-pass membrane protein</topology>
    </subcellularLocation>
</comment>
<dbReference type="PROSITE" id="PS00107">
    <property type="entry name" value="PROTEIN_KINASE_ATP"/>
    <property type="match status" value="1"/>
</dbReference>
<evidence type="ECO:0000256" key="6">
    <source>
        <dbReference type="ARBA" id="ARBA00022737"/>
    </source>
</evidence>
<keyword evidence="8" id="KW-0418">Kinase</keyword>
<dbReference type="Pfam" id="PF07714">
    <property type="entry name" value="PK_Tyr_Ser-Thr"/>
    <property type="match status" value="1"/>
</dbReference>
<reference evidence="14 15" key="1">
    <citation type="journal article" date="2018" name="Genome Biol. Evol.">
        <title>Multiple Roots of Fruiting Body Formation in Amoebozoa.</title>
        <authorList>
            <person name="Hillmann F."/>
            <person name="Forbes G."/>
            <person name="Novohradska S."/>
            <person name="Ferling I."/>
            <person name="Riege K."/>
            <person name="Groth M."/>
            <person name="Westermann M."/>
            <person name="Marz M."/>
            <person name="Spaller T."/>
            <person name="Winckler T."/>
            <person name="Schaap P."/>
            <person name="Glockner G."/>
        </authorList>
    </citation>
    <scope>NUCLEOTIDE SEQUENCE [LARGE SCALE GENOMIC DNA]</scope>
    <source>
        <strain evidence="14 15">Jena</strain>
    </source>
</reference>
<dbReference type="Proteomes" id="UP000241769">
    <property type="component" value="Unassembled WGS sequence"/>
</dbReference>
<feature type="compositionally biased region" description="Basic and acidic residues" evidence="11">
    <location>
        <begin position="1534"/>
        <end position="1547"/>
    </location>
</feature>
<keyword evidence="14" id="KW-0966">Cell projection</keyword>
<dbReference type="PROSITE" id="PS51450">
    <property type="entry name" value="LRR"/>
    <property type="match status" value="1"/>
</dbReference>
<evidence type="ECO:0000256" key="11">
    <source>
        <dbReference type="SAM" id="MobiDB-lite"/>
    </source>
</evidence>
<dbReference type="PRINTS" id="PR00109">
    <property type="entry name" value="TYRKINASE"/>
</dbReference>
<comment type="caution">
    <text evidence="14">The sequence shown here is derived from an EMBL/GenBank/DDBJ whole genome shotgun (WGS) entry which is preliminary data.</text>
</comment>
<proteinExistence type="predicted"/>
<evidence type="ECO:0000256" key="2">
    <source>
        <dbReference type="ARBA" id="ARBA00004236"/>
    </source>
</evidence>